<dbReference type="Gene3D" id="3.30.70.330">
    <property type="match status" value="1"/>
</dbReference>
<name>A0AA36NL32_9DINO</name>
<protein>
    <recommendedName>
        <fullName evidence="3">RRM domain-containing protein</fullName>
    </recommendedName>
</protein>
<accession>A0AA36NL32</accession>
<reference evidence="4" key="1">
    <citation type="submission" date="2023-08" db="EMBL/GenBank/DDBJ databases">
        <authorList>
            <person name="Chen Y."/>
            <person name="Shah S."/>
            <person name="Dougan E. K."/>
            <person name="Thang M."/>
            <person name="Chan C."/>
        </authorList>
    </citation>
    <scope>NUCLEOTIDE SEQUENCE</scope>
</reference>
<proteinExistence type="predicted"/>
<dbReference type="AlphaFoldDB" id="A0AA36NL32"/>
<feature type="region of interest" description="Disordered" evidence="2">
    <location>
        <begin position="1"/>
        <end position="21"/>
    </location>
</feature>
<keyword evidence="1" id="KW-0694">RNA-binding</keyword>
<dbReference type="PROSITE" id="PS50102">
    <property type="entry name" value="RRM"/>
    <property type="match status" value="1"/>
</dbReference>
<sequence length="101" mass="11726">MRRPEKERKEKSSPKRGQKERLTTVMLRNLPAGYSRDMLVELMNRNGFRACFDFVYIPINFRTQAMFGYAFVNFIDEAQAMRAREVFEGRPATHASETGAS</sequence>
<dbReference type="SUPFAM" id="SSF54928">
    <property type="entry name" value="RNA-binding domain, RBD"/>
    <property type="match status" value="1"/>
</dbReference>
<dbReference type="InterPro" id="IPR007201">
    <property type="entry name" value="Mei2-like_Rrm_C"/>
</dbReference>
<evidence type="ECO:0000313" key="5">
    <source>
        <dbReference type="Proteomes" id="UP001178507"/>
    </source>
</evidence>
<feature type="domain" description="RRM" evidence="3">
    <location>
        <begin position="23"/>
        <end position="101"/>
    </location>
</feature>
<dbReference type="Proteomes" id="UP001178507">
    <property type="component" value="Unassembled WGS sequence"/>
</dbReference>
<organism evidence="4 5">
    <name type="scientific">Effrenium voratum</name>
    <dbReference type="NCBI Taxonomy" id="2562239"/>
    <lineage>
        <taxon>Eukaryota</taxon>
        <taxon>Sar</taxon>
        <taxon>Alveolata</taxon>
        <taxon>Dinophyceae</taxon>
        <taxon>Suessiales</taxon>
        <taxon>Symbiodiniaceae</taxon>
        <taxon>Effrenium</taxon>
    </lineage>
</organism>
<comment type="caution">
    <text evidence="4">The sequence shown here is derived from an EMBL/GenBank/DDBJ whole genome shotgun (WGS) entry which is preliminary data.</text>
</comment>
<evidence type="ECO:0000256" key="2">
    <source>
        <dbReference type="SAM" id="MobiDB-lite"/>
    </source>
</evidence>
<dbReference type="EMBL" id="CAUJNA010003638">
    <property type="protein sequence ID" value="CAJ1406628.1"/>
    <property type="molecule type" value="Genomic_DNA"/>
</dbReference>
<gene>
    <name evidence="4" type="ORF">EVOR1521_LOCUS28538</name>
</gene>
<evidence type="ECO:0000259" key="3">
    <source>
        <dbReference type="PROSITE" id="PS50102"/>
    </source>
</evidence>
<evidence type="ECO:0000313" key="4">
    <source>
        <dbReference type="EMBL" id="CAJ1406628.1"/>
    </source>
</evidence>
<keyword evidence="5" id="KW-1185">Reference proteome</keyword>
<evidence type="ECO:0000256" key="1">
    <source>
        <dbReference type="PROSITE-ProRule" id="PRU00176"/>
    </source>
</evidence>
<dbReference type="InterPro" id="IPR035979">
    <property type="entry name" value="RBD_domain_sf"/>
</dbReference>
<dbReference type="Pfam" id="PF04059">
    <property type="entry name" value="RRM_2"/>
    <property type="match status" value="1"/>
</dbReference>
<dbReference type="InterPro" id="IPR012677">
    <property type="entry name" value="Nucleotide-bd_a/b_plait_sf"/>
</dbReference>
<dbReference type="InterPro" id="IPR000504">
    <property type="entry name" value="RRM_dom"/>
</dbReference>
<dbReference type="GO" id="GO:0003723">
    <property type="term" value="F:RNA binding"/>
    <property type="evidence" value="ECO:0007669"/>
    <property type="project" value="UniProtKB-UniRule"/>
</dbReference>